<dbReference type="AlphaFoldDB" id="A0A0A8XQD6"/>
<protein>
    <submittedName>
        <fullName evidence="1">Uncharacterized protein</fullName>
    </submittedName>
</protein>
<organism evidence="1">
    <name type="scientific">Arundo donax</name>
    <name type="common">Giant reed</name>
    <name type="synonym">Donax arundinaceus</name>
    <dbReference type="NCBI Taxonomy" id="35708"/>
    <lineage>
        <taxon>Eukaryota</taxon>
        <taxon>Viridiplantae</taxon>
        <taxon>Streptophyta</taxon>
        <taxon>Embryophyta</taxon>
        <taxon>Tracheophyta</taxon>
        <taxon>Spermatophyta</taxon>
        <taxon>Magnoliopsida</taxon>
        <taxon>Liliopsida</taxon>
        <taxon>Poales</taxon>
        <taxon>Poaceae</taxon>
        <taxon>PACMAD clade</taxon>
        <taxon>Arundinoideae</taxon>
        <taxon>Arundineae</taxon>
        <taxon>Arundo</taxon>
    </lineage>
</organism>
<reference evidence="1" key="1">
    <citation type="submission" date="2014-09" db="EMBL/GenBank/DDBJ databases">
        <authorList>
            <person name="Magalhaes I.L.F."/>
            <person name="Oliveira U."/>
            <person name="Santos F.R."/>
            <person name="Vidigal T.H.D.A."/>
            <person name="Brescovit A.D."/>
            <person name="Santos A.J."/>
        </authorList>
    </citation>
    <scope>NUCLEOTIDE SEQUENCE</scope>
    <source>
        <tissue evidence="1">Shoot tissue taken approximately 20 cm above the soil surface</tissue>
    </source>
</reference>
<proteinExistence type="predicted"/>
<sequence>MVLLFEAKQDTPVDNNNFGMVLFDSLWHVPVGGSDSGMTLLFVSLQHKPVDGYDSGVALLFGAL</sequence>
<dbReference type="EMBL" id="GBRH01283090">
    <property type="protein sequence ID" value="JAD14805.1"/>
    <property type="molecule type" value="Transcribed_RNA"/>
</dbReference>
<accession>A0A0A8XQD6</accession>
<name>A0A0A8XQD6_ARUDO</name>
<reference evidence="1" key="2">
    <citation type="journal article" date="2015" name="Data Brief">
        <title>Shoot transcriptome of the giant reed, Arundo donax.</title>
        <authorList>
            <person name="Barrero R.A."/>
            <person name="Guerrero F.D."/>
            <person name="Moolhuijzen P."/>
            <person name="Goolsby J.A."/>
            <person name="Tidwell J."/>
            <person name="Bellgard S.E."/>
            <person name="Bellgard M.I."/>
        </authorList>
    </citation>
    <scope>NUCLEOTIDE SEQUENCE</scope>
    <source>
        <tissue evidence="1">Shoot tissue taken approximately 20 cm above the soil surface</tissue>
    </source>
</reference>
<evidence type="ECO:0000313" key="1">
    <source>
        <dbReference type="EMBL" id="JAD14805.1"/>
    </source>
</evidence>